<evidence type="ECO:0000256" key="6">
    <source>
        <dbReference type="ARBA" id="ARBA00023180"/>
    </source>
</evidence>
<feature type="chain" id="PRO_5040353372" description="Copper acquisition factor BIM1-like domain-containing protein" evidence="9">
    <location>
        <begin position="18"/>
        <end position="226"/>
    </location>
</feature>
<dbReference type="InterPro" id="IPR046936">
    <property type="entry name" value="BIM1-like"/>
</dbReference>
<comment type="caution">
    <text evidence="11">The sequence shown here is derived from an EMBL/GenBank/DDBJ whole genome shotgun (WGS) entry which is preliminary data.</text>
</comment>
<keyword evidence="2" id="KW-1003">Cell membrane</keyword>
<dbReference type="PANTHER" id="PTHR34992:SF2">
    <property type="entry name" value="COPPER ACQUISITION FACTOR BIM1-LIKE DOMAIN-CONTAINING PROTEIN"/>
    <property type="match status" value="1"/>
</dbReference>
<evidence type="ECO:0000256" key="2">
    <source>
        <dbReference type="ARBA" id="ARBA00022475"/>
    </source>
</evidence>
<dbReference type="Proteomes" id="UP000799536">
    <property type="component" value="Unassembled WGS sequence"/>
</dbReference>
<keyword evidence="4 9" id="KW-0732">Signal</keyword>
<accession>A0A9P4MW46</accession>
<keyword evidence="3" id="KW-0336">GPI-anchor</keyword>
<evidence type="ECO:0000256" key="8">
    <source>
        <dbReference type="SAM" id="MobiDB-lite"/>
    </source>
</evidence>
<evidence type="ECO:0000256" key="9">
    <source>
        <dbReference type="SAM" id="SignalP"/>
    </source>
</evidence>
<feature type="compositionally biased region" description="Polar residues" evidence="8">
    <location>
        <begin position="181"/>
        <end position="201"/>
    </location>
</feature>
<dbReference type="GO" id="GO:0005886">
    <property type="term" value="C:plasma membrane"/>
    <property type="evidence" value="ECO:0007669"/>
    <property type="project" value="UniProtKB-SubCell"/>
</dbReference>
<organism evidence="11 12">
    <name type="scientific">Delitschia confertaspora ATCC 74209</name>
    <dbReference type="NCBI Taxonomy" id="1513339"/>
    <lineage>
        <taxon>Eukaryota</taxon>
        <taxon>Fungi</taxon>
        <taxon>Dikarya</taxon>
        <taxon>Ascomycota</taxon>
        <taxon>Pezizomycotina</taxon>
        <taxon>Dothideomycetes</taxon>
        <taxon>Pleosporomycetidae</taxon>
        <taxon>Pleosporales</taxon>
        <taxon>Delitschiaceae</taxon>
        <taxon>Delitschia</taxon>
    </lineage>
</organism>
<feature type="signal peptide" evidence="9">
    <location>
        <begin position="1"/>
        <end position="17"/>
    </location>
</feature>
<dbReference type="GO" id="GO:0098552">
    <property type="term" value="C:side of membrane"/>
    <property type="evidence" value="ECO:0007669"/>
    <property type="project" value="UniProtKB-KW"/>
</dbReference>
<evidence type="ECO:0000256" key="4">
    <source>
        <dbReference type="ARBA" id="ARBA00022729"/>
    </source>
</evidence>
<keyword evidence="12" id="KW-1185">Reference proteome</keyword>
<evidence type="ECO:0000313" key="12">
    <source>
        <dbReference type="Proteomes" id="UP000799536"/>
    </source>
</evidence>
<evidence type="ECO:0000313" key="11">
    <source>
        <dbReference type="EMBL" id="KAF2205386.1"/>
    </source>
</evidence>
<dbReference type="CDD" id="cd21176">
    <property type="entry name" value="LPMO_auxiliary-like"/>
    <property type="match status" value="1"/>
</dbReference>
<feature type="region of interest" description="Disordered" evidence="8">
    <location>
        <begin position="180"/>
        <end position="201"/>
    </location>
</feature>
<evidence type="ECO:0000256" key="3">
    <source>
        <dbReference type="ARBA" id="ARBA00022622"/>
    </source>
</evidence>
<feature type="domain" description="Copper acquisition factor BIM1-like" evidence="10">
    <location>
        <begin position="16"/>
        <end position="172"/>
    </location>
</feature>
<evidence type="ECO:0000256" key="7">
    <source>
        <dbReference type="ARBA" id="ARBA00023288"/>
    </source>
</evidence>
<dbReference type="Pfam" id="PF20238">
    <property type="entry name" value="BIM1-like_dom"/>
    <property type="match status" value="1"/>
</dbReference>
<dbReference type="InterPro" id="IPR046530">
    <property type="entry name" value="BIM1-like_dom"/>
</dbReference>
<evidence type="ECO:0000256" key="5">
    <source>
        <dbReference type="ARBA" id="ARBA00023136"/>
    </source>
</evidence>
<name>A0A9P4MW46_9PLEO</name>
<reference evidence="11" key="1">
    <citation type="journal article" date="2020" name="Stud. Mycol.">
        <title>101 Dothideomycetes genomes: a test case for predicting lifestyles and emergence of pathogens.</title>
        <authorList>
            <person name="Haridas S."/>
            <person name="Albert R."/>
            <person name="Binder M."/>
            <person name="Bloem J."/>
            <person name="Labutti K."/>
            <person name="Salamov A."/>
            <person name="Andreopoulos B."/>
            <person name="Baker S."/>
            <person name="Barry K."/>
            <person name="Bills G."/>
            <person name="Bluhm B."/>
            <person name="Cannon C."/>
            <person name="Castanera R."/>
            <person name="Culley D."/>
            <person name="Daum C."/>
            <person name="Ezra D."/>
            <person name="Gonzalez J."/>
            <person name="Henrissat B."/>
            <person name="Kuo A."/>
            <person name="Liang C."/>
            <person name="Lipzen A."/>
            <person name="Lutzoni F."/>
            <person name="Magnuson J."/>
            <person name="Mondo S."/>
            <person name="Nolan M."/>
            <person name="Ohm R."/>
            <person name="Pangilinan J."/>
            <person name="Park H.-J."/>
            <person name="Ramirez L."/>
            <person name="Alfaro M."/>
            <person name="Sun H."/>
            <person name="Tritt A."/>
            <person name="Yoshinaga Y."/>
            <person name="Zwiers L.-H."/>
            <person name="Turgeon B."/>
            <person name="Goodwin S."/>
            <person name="Spatafora J."/>
            <person name="Crous P."/>
            <person name="Grigoriev I."/>
        </authorList>
    </citation>
    <scope>NUCLEOTIDE SEQUENCE</scope>
    <source>
        <strain evidence="11">ATCC 74209</strain>
    </source>
</reference>
<evidence type="ECO:0000256" key="1">
    <source>
        <dbReference type="ARBA" id="ARBA00004609"/>
    </source>
</evidence>
<comment type="subcellular location">
    <subcellularLocation>
        <location evidence="1">Cell membrane</location>
        <topology evidence="1">Lipid-anchor</topology>
        <topology evidence="1">GPI-anchor</topology>
    </subcellularLocation>
</comment>
<sequence>MLTSTLILLFLALSASAHFKVEYPTWRGDSLTTDTASQWIFPCANISEATSLSNRTAWSPEGGSLKMEVHHPWALTYVNLGIGTNVSAFNISLVSGFNQTGNGTFCLSETGKENLKEGLRKAGKDAKSVEGMPASLQVIQIAATGASLYNCADITFNATAALLSSSDCQNSTNVGGVAIQNAGTSTTNPQSSPAANASTPTGAAGKMGASLGLGIAGGALAMLVGL</sequence>
<protein>
    <recommendedName>
        <fullName evidence="10">Copper acquisition factor BIM1-like domain-containing protein</fullName>
    </recommendedName>
</protein>
<keyword evidence="6" id="KW-0325">Glycoprotein</keyword>
<keyword evidence="5" id="KW-0472">Membrane</keyword>
<proteinExistence type="predicted"/>
<keyword evidence="7" id="KW-0449">Lipoprotein</keyword>
<dbReference type="EMBL" id="ML993857">
    <property type="protein sequence ID" value="KAF2205386.1"/>
    <property type="molecule type" value="Genomic_DNA"/>
</dbReference>
<gene>
    <name evidence="11" type="ORF">GQ43DRAFT_26398</name>
</gene>
<dbReference type="OrthoDB" id="5333578at2759"/>
<dbReference type="AlphaFoldDB" id="A0A9P4MW46"/>
<evidence type="ECO:0000259" key="10">
    <source>
        <dbReference type="Pfam" id="PF20238"/>
    </source>
</evidence>
<dbReference type="PANTHER" id="PTHR34992">
    <property type="entry name" value="HYPHAL ANASTAMOSIS-7 PROTEIN"/>
    <property type="match status" value="1"/>
</dbReference>